<dbReference type="RefSeq" id="WP_013659046.1">
    <property type="nucleotide sequence ID" value="NC_015275.1"/>
</dbReference>
<dbReference type="NCBIfam" id="TIGR00797">
    <property type="entry name" value="matE"/>
    <property type="match status" value="1"/>
</dbReference>
<evidence type="ECO:0000256" key="10">
    <source>
        <dbReference type="ARBA" id="ARBA00023065"/>
    </source>
</evidence>
<name>F2JLZ5_CELLD</name>
<accession>F2JLZ5</accession>
<evidence type="ECO:0000256" key="5">
    <source>
        <dbReference type="ARBA" id="ARBA00022448"/>
    </source>
</evidence>
<dbReference type="eggNOG" id="COG0534">
    <property type="taxonomic scope" value="Bacteria"/>
</dbReference>
<keyword evidence="9 13" id="KW-1133">Transmembrane helix</keyword>
<proteinExistence type="inferred from homology"/>
<feature type="transmembrane region" description="Helical" evidence="13">
    <location>
        <begin position="195"/>
        <end position="218"/>
    </location>
</feature>
<dbReference type="InterPro" id="IPR050222">
    <property type="entry name" value="MATE_MdtK"/>
</dbReference>
<evidence type="ECO:0000256" key="12">
    <source>
        <dbReference type="ARBA" id="ARBA00031636"/>
    </source>
</evidence>
<dbReference type="GO" id="GO:0005886">
    <property type="term" value="C:plasma membrane"/>
    <property type="evidence" value="ECO:0007669"/>
    <property type="project" value="UniProtKB-SubCell"/>
</dbReference>
<dbReference type="InterPro" id="IPR048279">
    <property type="entry name" value="MdtK-like"/>
</dbReference>
<feature type="transmembrane region" description="Helical" evidence="13">
    <location>
        <begin position="420"/>
        <end position="442"/>
    </location>
</feature>
<dbReference type="PANTHER" id="PTHR43298:SF2">
    <property type="entry name" value="FMN_FAD EXPORTER YEEO-RELATED"/>
    <property type="match status" value="1"/>
</dbReference>
<feature type="transmembrane region" description="Helical" evidence="13">
    <location>
        <begin position="97"/>
        <end position="118"/>
    </location>
</feature>
<evidence type="ECO:0000256" key="4">
    <source>
        <dbReference type="ARBA" id="ARBA00020268"/>
    </source>
</evidence>
<keyword evidence="6" id="KW-0050">Antiport</keyword>
<evidence type="ECO:0000313" key="15">
    <source>
        <dbReference type="Proteomes" id="UP000008467"/>
    </source>
</evidence>
<feature type="transmembrane region" description="Helical" evidence="13">
    <location>
        <begin position="20"/>
        <end position="45"/>
    </location>
</feature>
<keyword evidence="11 13" id="KW-0472">Membrane</keyword>
<keyword evidence="15" id="KW-1185">Reference proteome</keyword>
<evidence type="ECO:0000256" key="1">
    <source>
        <dbReference type="ARBA" id="ARBA00003408"/>
    </source>
</evidence>
<keyword evidence="5" id="KW-0813">Transport</keyword>
<comment type="subcellular location">
    <subcellularLocation>
        <location evidence="2">Cell membrane</location>
        <topology evidence="2">Multi-pass membrane protein</topology>
    </subcellularLocation>
</comment>
<feature type="transmembrane region" description="Helical" evidence="13">
    <location>
        <begin position="65"/>
        <end position="85"/>
    </location>
</feature>
<evidence type="ECO:0000256" key="13">
    <source>
        <dbReference type="SAM" id="Phobius"/>
    </source>
</evidence>
<dbReference type="GO" id="GO:0006811">
    <property type="term" value="P:monoatomic ion transport"/>
    <property type="evidence" value="ECO:0007669"/>
    <property type="project" value="UniProtKB-KW"/>
</dbReference>
<dbReference type="InterPro" id="IPR002528">
    <property type="entry name" value="MATE_fam"/>
</dbReference>
<dbReference type="GO" id="GO:0042910">
    <property type="term" value="F:xenobiotic transmembrane transporter activity"/>
    <property type="evidence" value="ECO:0007669"/>
    <property type="project" value="InterPro"/>
</dbReference>
<dbReference type="GO" id="GO:0015297">
    <property type="term" value="F:antiporter activity"/>
    <property type="evidence" value="ECO:0007669"/>
    <property type="project" value="UniProtKB-KW"/>
</dbReference>
<dbReference type="CDD" id="cd13138">
    <property type="entry name" value="MATE_yoeA_like"/>
    <property type="match status" value="1"/>
</dbReference>
<evidence type="ECO:0000256" key="2">
    <source>
        <dbReference type="ARBA" id="ARBA00004651"/>
    </source>
</evidence>
<evidence type="ECO:0000256" key="3">
    <source>
        <dbReference type="ARBA" id="ARBA00010199"/>
    </source>
</evidence>
<evidence type="ECO:0000256" key="7">
    <source>
        <dbReference type="ARBA" id="ARBA00022475"/>
    </source>
</evidence>
<evidence type="ECO:0000256" key="9">
    <source>
        <dbReference type="ARBA" id="ARBA00022989"/>
    </source>
</evidence>
<feature type="transmembrane region" description="Helical" evidence="13">
    <location>
        <begin position="388"/>
        <end position="408"/>
    </location>
</feature>
<keyword evidence="8 13" id="KW-0812">Transmembrane</keyword>
<dbReference type="KEGG" id="cle:Clole_4099"/>
<protein>
    <recommendedName>
        <fullName evidence="4">Probable multidrug resistance protein NorM</fullName>
    </recommendedName>
    <alternativeName>
        <fullName evidence="12">Multidrug-efflux transporter</fullName>
    </alternativeName>
</protein>
<evidence type="ECO:0000256" key="6">
    <source>
        <dbReference type="ARBA" id="ARBA00022449"/>
    </source>
</evidence>
<feature type="transmembrane region" description="Helical" evidence="13">
    <location>
        <begin position="359"/>
        <end position="381"/>
    </location>
</feature>
<comment type="similarity">
    <text evidence="3">Belongs to the multi antimicrobial extrusion (MATE) (TC 2.A.66.1) family.</text>
</comment>
<feature type="transmembrane region" description="Helical" evidence="13">
    <location>
        <begin position="138"/>
        <end position="157"/>
    </location>
</feature>
<dbReference type="PANTHER" id="PTHR43298">
    <property type="entry name" value="MULTIDRUG RESISTANCE PROTEIN NORM-RELATED"/>
    <property type="match status" value="1"/>
</dbReference>
<evidence type="ECO:0000256" key="8">
    <source>
        <dbReference type="ARBA" id="ARBA00022692"/>
    </source>
</evidence>
<feature type="transmembrane region" description="Helical" evidence="13">
    <location>
        <begin position="317"/>
        <end position="339"/>
    </location>
</feature>
<dbReference type="EMBL" id="CP002582">
    <property type="protein sequence ID" value="ADZ85775.1"/>
    <property type="molecule type" value="Genomic_DNA"/>
</dbReference>
<keyword evidence="7" id="KW-1003">Cell membrane</keyword>
<dbReference type="Proteomes" id="UP000008467">
    <property type="component" value="Chromosome"/>
</dbReference>
<gene>
    <name evidence="14" type="ordered locus">Clole_4099</name>
</gene>
<dbReference type="AlphaFoldDB" id="F2JLZ5"/>
<feature type="transmembrane region" description="Helical" evidence="13">
    <location>
        <begin position="169"/>
        <end position="189"/>
    </location>
</feature>
<sequence length="455" mass="49685">MTKNSYEMDMCNGPLTKKILIFSIPLMCSGILQLLFNAIDMIVVGQYSGKEALAAVGSTASLINLLVNVFIGLSIGANVLIAQAYGAHHDQDLHETLHTSILLSIICGFFLSFIGILLAKPLLLLMGTPDEVIELATLYMKIYFVGMPAMLLYNFGSSILRATGDTKRPLYFLLIAGVINALLNLVFVVGFKMSVAGVALATVIAQCISAFLITLCLMRTSGGCQLMLSKLHINKTVLLKIMRIGLPAGFQGAIFSISNVLIQSSVNSFGAIAMAGNAATTNLEGFVYTSMNAFHQTALSFTGQNIGGKKYDRIKPILRICLISVFVVGSAMSLLFFIFRFPLLRLYSSDSEVINYGIVRMKVIFSTYFLCGIMDVLVGSIRGLGYSVLPMIVSLLGACGLRILWIFTLFKLMPTLTILYISYPVSWGITLTVHFLCFKILYNKVLNEQQLSIAH</sequence>
<keyword evidence="10" id="KW-0406">Ion transport</keyword>
<dbReference type="Pfam" id="PF01554">
    <property type="entry name" value="MatE"/>
    <property type="match status" value="2"/>
</dbReference>
<dbReference type="PIRSF" id="PIRSF006603">
    <property type="entry name" value="DinF"/>
    <property type="match status" value="1"/>
</dbReference>
<evidence type="ECO:0000313" key="14">
    <source>
        <dbReference type="EMBL" id="ADZ85775.1"/>
    </source>
</evidence>
<organism evidence="14 15">
    <name type="scientific">Cellulosilyticum lentocellum (strain ATCC 49066 / DSM 5427 / NCIMB 11756 / RHM5)</name>
    <name type="common">Clostridium lentocellum</name>
    <dbReference type="NCBI Taxonomy" id="642492"/>
    <lineage>
        <taxon>Bacteria</taxon>
        <taxon>Bacillati</taxon>
        <taxon>Bacillota</taxon>
        <taxon>Clostridia</taxon>
        <taxon>Lachnospirales</taxon>
        <taxon>Cellulosilyticaceae</taxon>
        <taxon>Cellulosilyticum</taxon>
    </lineage>
</organism>
<evidence type="ECO:0000256" key="11">
    <source>
        <dbReference type="ARBA" id="ARBA00023136"/>
    </source>
</evidence>
<comment type="function">
    <text evidence="1">Multidrug efflux pump.</text>
</comment>
<reference evidence="14 15" key="1">
    <citation type="journal article" date="2011" name="J. Bacteriol.">
        <title>Complete genome sequence of the cellulose-degrading bacterium Cellulosilyticum lentocellum.</title>
        <authorList>
            <consortium name="US DOE Joint Genome Institute"/>
            <person name="Miller D.A."/>
            <person name="Suen G."/>
            <person name="Bruce D."/>
            <person name="Copeland A."/>
            <person name="Cheng J.F."/>
            <person name="Detter C."/>
            <person name="Goodwin L.A."/>
            <person name="Han C.S."/>
            <person name="Hauser L.J."/>
            <person name="Land M.L."/>
            <person name="Lapidus A."/>
            <person name="Lucas S."/>
            <person name="Meincke L."/>
            <person name="Pitluck S."/>
            <person name="Tapia R."/>
            <person name="Teshima H."/>
            <person name="Woyke T."/>
            <person name="Fox B.G."/>
            <person name="Angert E.R."/>
            <person name="Currie C.R."/>
        </authorList>
    </citation>
    <scope>NUCLEOTIDE SEQUENCE [LARGE SCALE GENOMIC DNA]</scope>
    <source>
        <strain evidence="15">ATCC 49066 / DSM 5427 / NCIMB 11756 / RHM5</strain>
    </source>
</reference>
<dbReference type="HOGENOM" id="CLU_012893_5_0_9"/>